<dbReference type="GO" id="GO:0120155">
    <property type="term" value="C:MIH complex"/>
    <property type="evidence" value="ECO:0007669"/>
    <property type="project" value="EnsemblFungi"/>
</dbReference>
<name>G0VHX0_NAUCA</name>
<reference evidence="3 4" key="1">
    <citation type="journal article" date="2011" name="Proc. Natl. Acad. Sci. U.S.A.">
        <title>Evolutionary erosion of yeast sex chromosomes by mating-type switching accidents.</title>
        <authorList>
            <person name="Gordon J.L."/>
            <person name="Armisen D."/>
            <person name="Proux-Wera E."/>
            <person name="Oheigeartaigh S.S."/>
            <person name="Byrne K.P."/>
            <person name="Wolfe K.H."/>
        </authorList>
    </citation>
    <scope>NUCLEOTIDE SEQUENCE [LARGE SCALE GENOMIC DNA]</scope>
    <source>
        <strain evidence="4">ATCC 76901 / BCRC 22586 / CBS 4309 / NBRC 1992 / NRRL Y-12630</strain>
    </source>
</reference>
<dbReference type="Pfam" id="PF03836">
    <property type="entry name" value="RasGAP_C"/>
    <property type="match status" value="1"/>
</dbReference>
<dbReference type="InterPro" id="IPR008936">
    <property type="entry name" value="Rho_GTPase_activation_prot"/>
</dbReference>
<dbReference type="PANTHER" id="PTHR14149:SF14">
    <property type="entry name" value="CALPONIN-HOMOLOGY (CH) DOMAIN-CONTAINING PROTEIN"/>
    <property type="match status" value="1"/>
</dbReference>
<dbReference type="Pfam" id="PF00616">
    <property type="entry name" value="RasGAP"/>
    <property type="match status" value="1"/>
</dbReference>
<dbReference type="GO" id="GO:1903479">
    <property type="term" value="P:mitotic actomyosin contractile ring assembly actin filament organization"/>
    <property type="evidence" value="ECO:0007669"/>
    <property type="project" value="EnsemblFungi"/>
</dbReference>
<keyword evidence="4" id="KW-1185">Reference proteome</keyword>
<dbReference type="InterPro" id="IPR001936">
    <property type="entry name" value="RasGAP_dom"/>
</dbReference>
<feature type="domain" description="Calponin-homology (CH)" evidence="2">
    <location>
        <begin position="112"/>
        <end position="225"/>
    </location>
</feature>
<dbReference type="GO" id="GO:0000142">
    <property type="term" value="C:cellular bud neck contractile ring"/>
    <property type="evidence" value="ECO:0007669"/>
    <property type="project" value="EnsemblFungi"/>
</dbReference>
<dbReference type="GO" id="GO:0051015">
    <property type="term" value="F:actin filament binding"/>
    <property type="evidence" value="ECO:0007669"/>
    <property type="project" value="EnsemblFungi"/>
</dbReference>
<reference key="2">
    <citation type="submission" date="2011-08" db="EMBL/GenBank/DDBJ databases">
        <title>Genome sequence of Naumovozyma castellii.</title>
        <authorList>
            <person name="Gordon J.L."/>
            <person name="Armisen D."/>
            <person name="Proux-Wera E."/>
            <person name="OhEigeartaigh S.S."/>
            <person name="Byrne K.P."/>
            <person name="Wolfe K.H."/>
        </authorList>
    </citation>
    <scope>NUCLEOTIDE SEQUENCE</scope>
    <source>
        <strain>Type strain:CBS 4309</strain>
    </source>
</reference>
<dbReference type="RefSeq" id="XP_003677357.1">
    <property type="nucleotide sequence ID" value="XM_003677309.1"/>
</dbReference>
<protein>
    <recommendedName>
        <fullName evidence="2">Calponin-homology (CH) domain-containing protein</fullName>
    </recommendedName>
</protein>
<sequence length="1504" mass="173994">MTTVMGSPTSTRTNSFLNRYVQSISSDMDSNSSVPQLKPLSPSRLNSERENILPVTPTKSTSKILSNNNYKAEFTSSGNKENSFSSITKPSGNAKVDLSQYTSDELKYYEYLCRATEVKRWIEQVINEELPPEVDLCAGDALRNGVYLAQVVQAINPELIKSVFPAGNKLQFKHTQNINAFFSLVEHVGVPDSFRFELQDLYNKKDLPQVFETLHIIISIINKKWPGKTPNMKNLSGQLSFSNDDIRKCKRAWPRIRDFKSLGLRNISSGPNIENNTTQSGLIEDFNDFKRLGPQSTSAKTPERKQDQKMEAEAMIYEPTTERTSSVRRTEITPVPTTDYHNYEIPSSPTRYESPHRKYSPIPTFKSVSDTVLSNTPYLEYSPLKTSTLSYYSPTISRYMNNDRDLKFYDTYEYSPSRYSPARKQRMTEDEFLTKVLQLQSKCRGINVRFSLRIQNHLLRLFAREMSIFQGKIRGDILRKKNNIHILPELNDNVMEVLIQFQSQVKANMIRFNLDKLRIRAVRNEHFFEKFQVKCKGVAVRIIMKQRAYNIDTILTTLINLQGFIKAKQIRTQVNLSGLTLESEASPIKSLQWRCRAMLIRMRNTNIINNSNLPLLITLQSTIKGSLLRRTQNTLTVNLSPYQDTITKFSALLNGFKVRQELDLLVTSDFKNKKHIILLQAKLKGILVRYALDLVDDIVERNNLISVQSIVKGYIIRFDLKRNRRHFYNNVHSVIMVQSWIRMKSQRKAYQEFMQIPNPTLKSVKKFIHLLNGCKNIEEGQNKLESSQASLDAENIRKEKLQLDIRKQLDLIDVLDKFGLSHNVDSQSEQKTLNIPKYKYPVMEKLFYLLQVDPTYWKAMFLYEPEFTKKNIYITFTTLNKKMSQRERIYFTRFVKEIMLQSLEQSISVSVFLTEQTYLWKNMVSTFLQTECYEKFSLVEPLLRYLTNPSIDFEADPDLIYKKVYGIQPTKTDVPIEDEKVKGQFITNLRNIWHAVEMVAEIFTRHINEIPIELRFLCTKLFCAFADRNASELDSLRGISKILIESFMAEYLLNCEYYGFQTSNKIQFSIKADILLQAVTNVFGLYPFQNFYDPLNQYSEEIQPHIKDLLYNVLVDPIYEQECDKMVYFDMSAPRPHLEILTTKILEVSKKFKEYSTRFSDGGALEEILKGVKDGEVVSKSSRIVLELDPTAYKFLVSDDKMRKWYDQTKRAFIYMMQVEDIRSNLYDLLMTEVSPVEEAAFQNFVQSNPIIAADPMLQQMRELNYSSLKEITLKKIQELEASGIIISSDNKLQNILNDIANTIKNPNYALDYVTEELRVTKETLNEINKINGKLVNSSRQLHMTIDKTIQDIQAAKSFEAPSKSTLGNIKSAYKKVHHKNGIELQGLKFKWSTRQLFEKGVLKSIVGEKLGVQTVKVFGSSGPKYPDIIFKISTSDGSKFGLQLVDKRKGPEKKYSELVDSFMIKELLATQVGKTIDEWNLLNKKVTINTTQLLRLLVATFYK</sequence>
<dbReference type="Proteomes" id="UP000001640">
    <property type="component" value="Chromosome 7"/>
</dbReference>
<dbReference type="STRING" id="1064592.G0VHX0"/>
<dbReference type="InParanoid" id="G0VHX0"/>
<evidence type="ECO:0000313" key="3">
    <source>
        <dbReference type="EMBL" id="CCC71004.1"/>
    </source>
</evidence>
<dbReference type="GO" id="GO:0005516">
    <property type="term" value="F:calmodulin binding"/>
    <property type="evidence" value="ECO:0007669"/>
    <property type="project" value="EnsemblFungi"/>
</dbReference>
<dbReference type="InterPro" id="IPR000593">
    <property type="entry name" value="RasGAP_C"/>
</dbReference>
<feature type="region of interest" description="Disordered" evidence="1">
    <location>
        <begin position="26"/>
        <end position="46"/>
    </location>
</feature>
<dbReference type="InterPro" id="IPR036872">
    <property type="entry name" value="CH_dom_sf"/>
</dbReference>
<dbReference type="Gene3D" id="1.10.418.10">
    <property type="entry name" value="Calponin-like domain"/>
    <property type="match status" value="1"/>
</dbReference>
<dbReference type="GO" id="GO:0072741">
    <property type="term" value="P:protein localization to cell division site"/>
    <property type="evidence" value="ECO:0007669"/>
    <property type="project" value="EnsemblFungi"/>
</dbReference>
<proteinExistence type="predicted"/>
<dbReference type="EMBL" id="HE576758">
    <property type="protein sequence ID" value="CCC71004.1"/>
    <property type="molecule type" value="Genomic_DNA"/>
</dbReference>
<dbReference type="CDD" id="cd12206">
    <property type="entry name" value="RasGAP_IQGAP_related"/>
    <property type="match status" value="1"/>
</dbReference>
<accession>G0VHX0</accession>
<dbReference type="PROSITE" id="PS50021">
    <property type="entry name" value="CH"/>
    <property type="match status" value="1"/>
</dbReference>
<organism evidence="3 4">
    <name type="scientific">Naumovozyma castellii</name>
    <name type="common">Yeast</name>
    <name type="synonym">Saccharomyces castellii</name>
    <dbReference type="NCBI Taxonomy" id="27288"/>
    <lineage>
        <taxon>Eukaryota</taxon>
        <taxon>Fungi</taxon>
        <taxon>Dikarya</taxon>
        <taxon>Ascomycota</taxon>
        <taxon>Saccharomycotina</taxon>
        <taxon>Saccharomycetes</taxon>
        <taxon>Saccharomycetales</taxon>
        <taxon>Saccharomycetaceae</taxon>
        <taxon>Naumovozyma</taxon>
    </lineage>
</organism>
<dbReference type="GO" id="GO:1903471">
    <property type="term" value="P:regulation of mitotic actomyosin contractile ring contraction"/>
    <property type="evidence" value="ECO:0007669"/>
    <property type="project" value="EnsemblFungi"/>
</dbReference>
<gene>
    <name evidence="3" type="primary">NCAS0G01170</name>
    <name evidence="3" type="ordered locus">NCAS_0G01170</name>
</gene>
<dbReference type="CDD" id="cd21206">
    <property type="entry name" value="CH_IQGAP"/>
    <property type="match status" value="1"/>
</dbReference>
<dbReference type="KEGG" id="ncs:NCAS_0G01170"/>
<dbReference type="SUPFAM" id="SSF48350">
    <property type="entry name" value="GTPase activation domain, GAP"/>
    <property type="match status" value="1"/>
</dbReference>
<feature type="region of interest" description="Disordered" evidence="1">
    <location>
        <begin position="337"/>
        <end position="358"/>
    </location>
</feature>
<dbReference type="PROSITE" id="PS50096">
    <property type="entry name" value="IQ"/>
    <property type="match status" value="1"/>
</dbReference>
<dbReference type="SMART" id="SM00033">
    <property type="entry name" value="CH"/>
    <property type="match status" value="1"/>
</dbReference>
<dbReference type="FunCoup" id="G0VHX0">
    <property type="interactions" value="420"/>
</dbReference>
<dbReference type="PANTHER" id="PTHR14149">
    <property type="entry name" value="RAS GTPASE-ACTIVATING PROTEIN WITH IQ MOTIF"/>
    <property type="match status" value="1"/>
</dbReference>
<dbReference type="HOGENOM" id="CLU_000972_1_0_1"/>
<feature type="compositionally biased region" description="Polar residues" evidence="1">
    <location>
        <begin position="337"/>
        <end position="351"/>
    </location>
</feature>
<dbReference type="InterPro" id="IPR001715">
    <property type="entry name" value="CH_dom"/>
</dbReference>
<dbReference type="GO" id="GO:0032038">
    <property type="term" value="F:myosin II heavy chain binding"/>
    <property type="evidence" value="ECO:0007669"/>
    <property type="project" value="EnsemblFungi"/>
</dbReference>
<dbReference type="SUPFAM" id="SSF47576">
    <property type="entry name" value="Calponin-homology domain, CH-domain"/>
    <property type="match status" value="1"/>
</dbReference>
<evidence type="ECO:0000259" key="2">
    <source>
        <dbReference type="PROSITE" id="PS50021"/>
    </source>
</evidence>
<evidence type="ECO:0000313" key="4">
    <source>
        <dbReference type="Proteomes" id="UP000001640"/>
    </source>
</evidence>
<dbReference type="GO" id="GO:0032033">
    <property type="term" value="F:myosin II light chain binding"/>
    <property type="evidence" value="ECO:0007669"/>
    <property type="project" value="EnsemblFungi"/>
</dbReference>
<dbReference type="OrthoDB" id="775356at2759"/>
<dbReference type="Pfam" id="PF00307">
    <property type="entry name" value="CH"/>
    <property type="match status" value="1"/>
</dbReference>
<dbReference type="Gene3D" id="1.10.506.10">
    <property type="entry name" value="GTPase Activation - p120gap, domain 1"/>
    <property type="match status" value="1"/>
</dbReference>
<dbReference type="GeneID" id="96904670"/>
<dbReference type="OMA" id="KGVLVHW"/>
<evidence type="ECO:0000256" key="1">
    <source>
        <dbReference type="SAM" id="MobiDB-lite"/>
    </source>
</evidence>
<dbReference type="eggNOG" id="KOG2128">
    <property type="taxonomic scope" value="Eukaryota"/>
</dbReference>
<dbReference type="GO" id="GO:0005096">
    <property type="term" value="F:GTPase activator activity"/>
    <property type="evidence" value="ECO:0007669"/>
    <property type="project" value="TreeGrafter"/>
</dbReference>